<feature type="transmembrane region" description="Helical" evidence="2">
    <location>
        <begin position="12"/>
        <end position="34"/>
    </location>
</feature>
<organism evidence="3 4">
    <name type="scientific">Candidatus Anaerobiospirillum pullicola</name>
    <dbReference type="NCBI Taxonomy" id="2838451"/>
    <lineage>
        <taxon>Bacteria</taxon>
        <taxon>Pseudomonadati</taxon>
        <taxon>Pseudomonadota</taxon>
        <taxon>Gammaproteobacteria</taxon>
        <taxon>Aeromonadales</taxon>
        <taxon>Succinivibrionaceae</taxon>
        <taxon>Anaerobiospirillum</taxon>
    </lineage>
</organism>
<evidence type="ECO:0000256" key="1">
    <source>
        <dbReference type="SAM" id="MobiDB-lite"/>
    </source>
</evidence>
<feature type="region of interest" description="Disordered" evidence="1">
    <location>
        <begin position="409"/>
        <end position="438"/>
    </location>
</feature>
<feature type="compositionally biased region" description="Low complexity" evidence="1">
    <location>
        <begin position="409"/>
        <end position="428"/>
    </location>
</feature>
<proteinExistence type="predicted"/>
<evidence type="ECO:0000313" key="3">
    <source>
        <dbReference type="EMBL" id="MBU3844726.1"/>
    </source>
</evidence>
<accession>A0A948TH20</accession>
<name>A0A948TH20_9GAMM</name>
<dbReference type="AlphaFoldDB" id="A0A948TH20"/>
<keyword evidence="2" id="KW-1133">Transmembrane helix</keyword>
<gene>
    <name evidence="3" type="ORF">H9847_07680</name>
</gene>
<dbReference type="Proteomes" id="UP000733611">
    <property type="component" value="Unassembled WGS sequence"/>
</dbReference>
<keyword evidence="2" id="KW-0812">Transmembrane</keyword>
<evidence type="ECO:0000313" key="4">
    <source>
        <dbReference type="Proteomes" id="UP000733611"/>
    </source>
</evidence>
<evidence type="ECO:0000256" key="2">
    <source>
        <dbReference type="SAM" id="Phobius"/>
    </source>
</evidence>
<reference evidence="3" key="1">
    <citation type="journal article" date="2021" name="PeerJ">
        <title>Extensive microbial diversity within the chicken gut microbiome revealed by metagenomics and culture.</title>
        <authorList>
            <person name="Gilroy R."/>
            <person name="Ravi A."/>
            <person name="Getino M."/>
            <person name="Pursley I."/>
            <person name="Horton D.L."/>
            <person name="Alikhan N.F."/>
            <person name="Baker D."/>
            <person name="Gharbi K."/>
            <person name="Hall N."/>
            <person name="Watson M."/>
            <person name="Adriaenssens E.M."/>
            <person name="Foster-Nyarko E."/>
            <person name="Jarju S."/>
            <person name="Secka A."/>
            <person name="Antonio M."/>
            <person name="Oren A."/>
            <person name="Chaudhuri R.R."/>
            <person name="La Ragione R."/>
            <person name="Hildebrand F."/>
            <person name="Pallen M.J."/>
        </authorList>
    </citation>
    <scope>NUCLEOTIDE SEQUENCE</scope>
    <source>
        <strain evidence="3">378</strain>
    </source>
</reference>
<comment type="caution">
    <text evidence="3">The sequence shown here is derived from an EMBL/GenBank/DDBJ whole genome shotgun (WGS) entry which is preliminary data.</text>
</comment>
<sequence>MSCPCKKRALAGIVAACGAVIVLGGGFVASMLSFNTAMDSLGKQLEQQINAMLADPLRVAKTPQFTVALAESGSGLLSHDMTMVVVNSEDQSKFKLPFTVDVGYMGYDFTFDPVHATVNDQNFIRAYDLNQLTAFTSSGSLGLWSQRFTLNSSVSFLNDFETLAHTAARAQAFDWILAEMEKEDSTIADPMSLLEQKTQEFLPQAQEKLKKVADANFIKPVGTVDFTLEADNEENVKISVVTDGFLTASGAVSSVKFFNHSQGFTQLRSLGRSDLQIDSFAMIGEDDYDQVRNLVIHTDSSPVSAKGNFNLDFSLQVGDFDQMQNLSATGVMHNLNMSLFNSETPLMTFLEYVQQNALNVQVTEGSFDFTTKVKDELYGRVVDAVVPVTFKGEVGNTVNTVAAKTTAETPATDAADAADTAATGAEVTEQGKTQSGEPPVAMVLQNPTFYTDFTFVVGENMANIVDPVADEYGQYFKVNKAKGTSQVQVRMESDMTGSYSLTINGEKVQ</sequence>
<dbReference type="EMBL" id="JAHLFE010000157">
    <property type="protein sequence ID" value="MBU3844726.1"/>
    <property type="molecule type" value="Genomic_DNA"/>
</dbReference>
<protein>
    <submittedName>
        <fullName evidence="3">YdgA family protein</fullName>
    </submittedName>
</protein>
<keyword evidence="2" id="KW-0472">Membrane</keyword>
<reference evidence="3" key="2">
    <citation type="submission" date="2021-04" db="EMBL/GenBank/DDBJ databases">
        <authorList>
            <person name="Gilroy R."/>
        </authorList>
    </citation>
    <scope>NUCLEOTIDE SEQUENCE</scope>
    <source>
        <strain evidence="3">378</strain>
    </source>
</reference>